<name>A0ABY7F019_MYAAR</name>
<keyword evidence="3" id="KW-0812">Transmembrane</keyword>
<evidence type="ECO:0000256" key="3">
    <source>
        <dbReference type="ARBA" id="ARBA00022692"/>
    </source>
</evidence>
<dbReference type="EMBL" id="CP111020">
    <property type="protein sequence ID" value="WAR15523.1"/>
    <property type="molecule type" value="Genomic_DNA"/>
</dbReference>
<dbReference type="Proteomes" id="UP001164746">
    <property type="component" value="Chromosome 9"/>
</dbReference>
<protein>
    <submittedName>
        <fullName evidence="7">C1GLT-like protein</fullName>
    </submittedName>
</protein>
<sequence length="116" mass="13736">MRSYIISKEALRRIGAHGTEPSMCRQDSRYEDVEFGKCMQNLGDRENISDYAISFHYMLPANMNVMEYFVYHLRPYGIHSNIKIQTRKRVIEKLHVDYNKYLSNGRNAVSICYFNL</sequence>
<dbReference type="InterPro" id="IPR026050">
    <property type="entry name" value="C1GALT1/C1GALT1_chp1"/>
</dbReference>
<comment type="subcellular location">
    <subcellularLocation>
        <location evidence="1">Membrane</location>
        <topology evidence="1">Single-pass type II membrane protein</topology>
    </subcellularLocation>
</comment>
<keyword evidence="6" id="KW-0472">Membrane</keyword>
<evidence type="ECO:0000256" key="1">
    <source>
        <dbReference type="ARBA" id="ARBA00004606"/>
    </source>
</evidence>
<keyword evidence="4" id="KW-0735">Signal-anchor</keyword>
<organism evidence="7 8">
    <name type="scientific">Mya arenaria</name>
    <name type="common">Soft-shell clam</name>
    <dbReference type="NCBI Taxonomy" id="6604"/>
    <lineage>
        <taxon>Eukaryota</taxon>
        <taxon>Metazoa</taxon>
        <taxon>Spiralia</taxon>
        <taxon>Lophotrochozoa</taxon>
        <taxon>Mollusca</taxon>
        <taxon>Bivalvia</taxon>
        <taxon>Autobranchia</taxon>
        <taxon>Heteroconchia</taxon>
        <taxon>Euheterodonta</taxon>
        <taxon>Imparidentia</taxon>
        <taxon>Neoheterodontei</taxon>
        <taxon>Myida</taxon>
        <taxon>Myoidea</taxon>
        <taxon>Myidae</taxon>
        <taxon>Mya</taxon>
    </lineage>
</organism>
<evidence type="ECO:0000256" key="6">
    <source>
        <dbReference type="ARBA" id="ARBA00023136"/>
    </source>
</evidence>
<evidence type="ECO:0000256" key="4">
    <source>
        <dbReference type="ARBA" id="ARBA00022968"/>
    </source>
</evidence>
<dbReference type="PANTHER" id="PTHR23033:SF14">
    <property type="entry name" value="GLYCOPROTEIN-N-ACETYLGALACTOSAMINE 3-BETA-GALACTOSYLTRANSFERASE 1-RELATED"/>
    <property type="match status" value="1"/>
</dbReference>
<keyword evidence="8" id="KW-1185">Reference proteome</keyword>
<evidence type="ECO:0000256" key="2">
    <source>
        <dbReference type="ARBA" id="ARBA00006462"/>
    </source>
</evidence>
<dbReference type="PANTHER" id="PTHR23033">
    <property type="entry name" value="BETA1,3-GALACTOSYLTRANSFERASE"/>
    <property type="match status" value="1"/>
</dbReference>
<gene>
    <name evidence="7" type="ORF">MAR_005628</name>
</gene>
<accession>A0ABY7F019</accession>
<comment type="similarity">
    <text evidence="2">Belongs to the glycosyltransferase 31 family. Beta3-Gal-T subfamily.</text>
</comment>
<evidence type="ECO:0000313" key="7">
    <source>
        <dbReference type="EMBL" id="WAR15523.1"/>
    </source>
</evidence>
<reference evidence="7" key="1">
    <citation type="submission" date="2022-11" db="EMBL/GenBank/DDBJ databases">
        <title>Centuries of genome instability and evolution in soft-shell clam transmissible cancer (bioRxiv).</title>
        <authorList>
            <person name="Hart S.F.M."/>
            <person name="Yonemitsu M.A."/>
            <person name="Giersch R.M."/>
            <person name="Beal B.F."/>
            <person name="Arriagada G."/>
            <person name="Davis B.W."/>
            <person name="Ostrander E.A."/>
            <person name="Goff S.P."/>
            <person name="Metzger M.J."/>
        </authorList>
    </citation>
    <scope>NUCLEOTIDE SEQUENCE</scope>
    <source>
        <strain evidence="7">MELC-2E11</strain>
        <tissue evidence="7">Siphon/mantle</tissue>
    </source>
</reference>
<keyword evidence="5" id="KW-1133">Transmembrane helix</keyword>
<evidence type="ECO:0000256" key="5">
    <source>
        <dbReference type="ARBA" id="ARBA00022989"/>
    </source>
</evidence>
<evidence type="ECO:0000313" key="8">
    <source>
        <dbReference type="Proteomes" id="UP001164746"/>
    </source>
</evidence>
<proteinExistence type="inferred from homology"/>